<gene>
    <name evidence="3" type="ORF">theurythT_10240</name>
</gene>
<evidence type="ECO:0000259" key="2">
    <source>
        <dbReference type="PROSITE" id="PS51084"/>
    </source>
</evidence>
<proteinExistence type="predicted"/>
<reference evidence="3 4" key="1">
    <citation type="submission" date="2023-03" db="EMBL/GenBank/DDBJ databases">
        <title>Draft genome sequence of Thalassotalea eurytherma JCM 18482T.</title>
        <authorList>
            <person name="Sawabe T."/>
        </authorList>
    </citation>
    <scope>NUCLEOTIDE SEQUENCE [LARGE SCALE GENOMIC DNA]</scope>
    <source>
        <strain evidence="3 4">JCM 18482</strain>
    </source>
</reference>
<dbReference type="RefSeq" id="WP_284206905.1">
    <property type="nucleotide sequence ID" value="NZ_BSSU01000004.1"/>
</dbReference>
<dbReference type="PROSITE" id="PS51084">
    <property type="entry name" value="HIT_2"/>
    <property type="match status" value="1"/>
</dbReference>
<dbReference type="Pfam" id="PF01230">
    <property type="entry name" value="HIT"/>
    <property type="match status" value="1"/>
</dbReference>
<dbReference type="Proteomes" id="UP001157133">
    <property type="component" value="Unassembled WGS sequence"/>
</dbReference>
<dbReference type="SUPFAM" id="SSF54197">
    <property type="entry name" value="HIT-like"/>
    <property type="match status" value="1"/>
</dbReference>
<evidence type="ECO:0000313" key="3">
    <source>
        <dbReference type="EMBL" id="GLX81572.1"/>
    </source>
</evidence>
<feature type="domain" description="HIT" evidence="2">
    <location>
        <begin position="40"/>
        <end position="108"/>
    </location>
</feature>
<dbReference type="InterPro" id="IPR036265">
    <property type="entry name" value="HIT-like_sf"/>
</dbReference>
<evidence type="ECO:0000256" key="1">
    <source>
        <dbReference type="PROSITE-ProRule" id="PRU00464"/>
    </source>
</evidence>
<comment type="caution">
    <text evidence="1">Lacks conserved residue(s) required for the propagation of feature annotation.</text>
</comment>
<organism evidence="3 4">
    <name type="scientific">Thalassotalea eurytherma</name>
    <dbReference type="NCBI Taxonomy" id="1144278"/>
    <lineage>
        <taxon>Bacteria</taxon>
        <taxon>Pseudomonadati</taxon>
        <taxon>Pseudomonadota</taxon>
        <taxon>Gammaproteobacteria</taxon>
        <taxon>Alteromonadales</taxon>
        <taxon>Colwelliaceae</taxon>
        <taxon>Thalassotalea</taxon>
    </lineage>
</organism>
<dbReference type="EMBL" id="BSSU01000004">
    <property type="protein sequence ID" value="GLX81572.1"/>
    <property type="molecule type" value="Genomic_DNA"/>
</dbReference>
<sequence>MTTQTSFELHEMLAADTVLIKELPLSNLMLMNNANHPWCILVPRVADVNDVYQLDWQDQQQLLNESSMLCEVMMQLFKGKKMNVAALGNMCPQLHVHHIVRFEGDIDWPHPVWGRSSCVSYSSEKITDIKAQLLSVIDTIID</sequence>
<evidence type="ECO:0000313" key="4">
    <source>
        <dbReference type="Proteomes" id="UP001157133"/>
    </source>
</evidence>
<protein>
    <recommendedName>
        <fullName evidence="2">HIT domain-containing protein</fullName>
    </recommendedName>
</protein>
<comment type="caution">
    <text evidence="3">The sequence shown here is derived from an EMBL/GenBank/DDBJ whole genome shotgun (WGS) entry which is preliminary data.</text>
</comment>
<keyword evidence="4" id="KW-1185">Reference proteome</keyword>
<dbReference type="Gene3D" id="3.30.428.10">
    <property type="entry name" value="HIT-like"/>
    <property type="match status" value="1"/>
</dbReference>
<name>A0ABQ6H434_9GAMM</name>
<dbReference type="PIRSF" id="PIRSF000714">
    <property type="entry name" value="HIT"/>
    <property type="match status" value="1"/>
</dbReference>
<dbReference type="InterPro" id="IPR026026">
    <property type="entry name" value="HIT_Hint"/>
</dbReference>
<dbReference type="InterPro" id="IPR011146">
    <property type="entry name" value="HIT-like"/>
</dbReference>
<accession>A0ABQ6H434</accession>